<comment type="caution">
    <text evidence="2">Lacks conserved residue(s) required for the propagation of feature annotation.</text>
</comment>
<dbReference type="PANTHER" id="PTHR46943:SF1">
    <property type="entry name" value="PENTRAXIN-RELATED PROTEIN PTX3"/>
    <property type="match status" value="1"/>
</dbReference>
<dbReference type="InterPro" id="IPR042837">
    <property type="entry name" value="PTX3"/>
</dbReference>
<dbReference type="InterPro" id="IPR013320">
    <property type="entry name" value="ConA-like_dom_sf"/>
</dbReference>
<feature type="domain" description="Pentraxin (PTX)" evidence="3">
    <location>
        <begin position="15"/>
        <end position="224"/>
    </location>
</feature>
<gene>
    <name evidence="4" type="ORF">RIMI_LOCUS22967961</name>
</gene>
<dbReference type="SUPFAM" id="SSF49899">
    <property type="entry name" value="Concanavalin A-like lectins/glucanases"/>
    <property type="match status" value="1"/>
</dbReference>
<proteinExistence type="predicted"/>
<dbReference type="PROSITE" id="PS51828">
    <property type="entry name" value="PTX_2"/>
    <property type="match status" value="1"/>
</dbReference>
<dbReference type="SMART" id="SM00159">
    <property type="entry name" value="PTX"/>
    <property type="match status" value="1"/>
</dbReference>
<dbReference type="PRINTS" id="PR00895">
    <property type="entry name" value="PENTAXIN"/>
</dbReference>
<comment type="caution">
    <text evidence="4">The sequence shown here is derived from an EMBL/GenBank/DDBJ whole genome shotgun (WGS) entry which is preliminary data.</text>
</comment>
<dbReference type="Gene3D" id="2.60.120.200">
    <property type="match status" value="1"/>
</dbReference>
<organism evidence="4 5">
    <name type="scientific">Ranitomeya imitator</name>
    <name type="common">mimic poison frog</name>
    <dbReference type="NCBI Taxonomy" id="111125"/>
    <lineage>
        <taxon>Eukaryota</taxon>
        <taxon>Metazoa</taxon>
        <taxon>Chordata</taxon>
        <taxon>Craniata</taxon>
        <taxon>Vertebrata</taxon>
        <taxon>Euteleostomi</taxon>
        <taxon>Amphibia</taxon>
        <taxon>Batrachia</taxon>
        <taxon>Anura</taxon>
        <taxon>Neobatrachia</taxon>
        <taxon>Hyloidea</taxon>
        <taxon>Dendrobatidae</taxon>
        <taxon>Dendrobatinae</taxon>
        <taxon>Ranitomeya</taxon>
    </lineage>
</organism>
<evidence type="ECO:0000256" key="2">
    <source>
        <dbReference type="PROSITE-ProRule" id="PRU01172"/>
    </source>
</evidence>
<dbReference type="Proteomes" id="UP001176940">
    <property type="component" value="Unassembled WGS sequence"/>
</dbReference>
<reference evidence="4" key="1">
    <citation type="submission" date="2023-07" db="EMBL/GenBank/DDBJ databases">
        <authorList>
            <person name="Stuckert A."/>
        </authorList>
    </citation>
    <scope>NUCLEOTIDE SEQUENCE</scope>
</reference>
<protein>
    <recommendedName>
        <fullName evidence="3">Pentraxin (PTX) domain-containing protein</fullName>
    </recommendedName>
</protein>
<evidence type="ECO:0000256" key="1">
    <source>
        <dbReference type="ARBA" id="ARBA00023157"/>
    </source>
</evidence>
<dbReference type="Pfam" id="PF00354">
    <property type="entry name" value="Pentaxin"/>
    <property type="match status" value="1"/>
</dbReference>
<evidence type="ECO:0000259" key="3">
    <source>
        <dbReference type="PROSITE" id="PS51828"/>
    </source>
</evidence>
<evidence type="ECO:0000313" key="4">
    <source>
        <dbReference type="EMBL" id="CAJ0968288.1"/>
    </source>
</evidence>
<dbReference type="InterPro" id="IPR001759">
    <property type="entry name" value="PTX_dom"/>
</dbReference>
<dbReference type="PROSITE" id="PS00289">
    <property type="entry name" value="PTX_1"/>
    <property type="match status" value="1"/>
</dbReference>
<dbReference type="Gene3D" id="3.30.420.10">
    <property type="entry name" value="Ribonuclease H-like superfamily/Ribonuclease H"/>
    <property type="match status" value="1"/>
</dbReference>
<sequence length="345" mass="38856">MERTCKLFTDVVQGCDTALLFPMRSPKIYASVHPADIKLQAFTFCVWIKVTEALEKTIVISYGTKRNPYEIQLYLNQESLVLVVGGDSNKISAENALQTGKWSHVCGTWNSDDGKTTLWVNGENKAANYGLAQGHVIPDKGIFQLGQEKNGCCVGGGFDESLSFSGKITGFNLWDKVLSDEDILNTTANADCSIRGNDNGHAITVNSERYLSMIQDYFQPALEAMELEDTWFQQDGATAHTARVTMNCLRQMFPGRLISLRGDVNWPARSPDLAPCDFFLWGYLKSKVYINRPNTLEDLRYNIEAEIGRIPVDMLVRVHENFRKRMQQCVDSEGRHLPDTLFKTM</sequence>
<dbReference type="EMBL" id="CAUEEQ010079124">
    <property type="protein sequence ID" value="CAJ0968288.1"/>
    <property type="molecule type" value="Genomic_DNA"/>
</dbReference>
<dbReference type="InterPro" id="IPR036397">
    <property type="entry name" value="RNaseH_sf"/>
</dbReference>
<keyword evidence="5" id="KW-1185">Reference proteome</keyword>
<accession>A0ABN9MNU0</accession>
<dbReference type="InterPro" id="IPR030476">
    <property type="entry name" value="Pentaxin_CS"/>
</dbReference>
<evidence type="ECO:0000313" key="5">
    <source>
        <dbReference type="Proteomes" id="UP001176940"/>
    </source>
</evidence>
<dbReference type="PANTHER" id="PTHR46943">
    <property type="entry name" value="PENTRAXIN-RELATED PROTEIN PTX3"/>
    <property type="match status" value="1"/>
</dbReference>
<name>A0ABN9MNU0_9NEOB</name>
<keyword evidence="1" id="KW-1015">Disulfide bond</keyword>